<organism evidence="2 3">
    <name type="scientific">Acropora cervicornis</name>
    <name type="common">Staghorn coral</name>
    <dbReference type="NCBI Taxonomy" id="6130"/>
    <lineage>
        <taxon>Eukaryota</taxon>
        <taxon>Metazoa</taxon>
        <taxon>Cnidaria</taxon>
        <taxon>Anthozoa</taxon>
        <taxon>Hexacorallia</taxon>
        <taxon>Scleractinia</taxon>
        <taxon>Astrocoeniina</taxon>
        <taxon>Acroporidae</taxon>
        <taxon>Acropora</taxon>
    </lineage>
</organism>
<dbReference type="EMBL" id="JARQWQ010000009">
    <property type="protein sequence ID" value="KAK2569810.1"/>
    <property type="molecule type" value="Genomic_DNA"/>
</dbReference>
<proteinExistence type="predicted"/>
<evidence type="ECO:0000313" key="2">
    <source>
        <dbReference type="EMBL" id="KAK2569810.1"/>
    </source>
</evidence>
<evidence type="ECO:0000256" key="1">
    <source>
        <dbReference type="SAM" id="MobiDB-lite"/>
    </source>
</evidence>
<reference evidence="2" key="1">
    <citation type="journal article" date="2023" name="G3 (Bethesda)">
        <title>Whole genome assembly and annotation of the endangered Caribbean coral Acropora cervicornis.</title>
        <authorList>
            <person name="Selwyn J.D."/>
            <person name="Vollmer S.V."/>
        </authorList>
    </citation>
    <scope>NUCLEOTIDE SEQUENCE</scope>
    <source>
        <strain evidence="2">K2</strain>
    </source>
</reference>
<name>A0AAD9VDD9_ACRCE</name>
<sequence length="84" mass="9560">MSFMDVRMKELLPTLVSSLDLISLESIHKFLQDGEFQVNFENDYFGPALFSFGNDEKSNGGQIERSKDPTKSTHRDMNINCILA</sequence>
<gene>
    <name evidence="2" type="ORF">P5673_005661</name>
</gene>
<dbReference type="AlphaFoldDB" id="A0AAD9VDD9"/>
<accession>A0AAD9VDD9</accession>
<comment type="caution">
    <text evidence="2">The sequence shown here is derived from an EMBL/GenBank/DDBJ whole genome shotgun (WGS) entry which is preliminary data.</text>
</comment>
<feature type="region of interest" description="Disordered" evidence="1">
    <location>
        <begin position="56"/>
        <end position="75"/>
    </location>
</feature>
<dbReference type="Proteomes" id="UP001249851">
    <property type="component" value="Unassembled WGS sequence"/>
</dbReference>
<protein>
    <submittedName>
        <fullName evidence="2">Uncharacterized protein</fullName>
    </submittedName>
</protein>
<reference evidence="2" key="2">
    <citation type="journal article" date="2023" name="Science">
        <title>Genomic signatures of disease resistance in endangered staghorn corals.</title>
        <authorList>
            <person name="Vollmer S.V."/>
            <person name="Selwyn J.D."/>
            <person name="Despard B.A."/>
            <person name="Roesel C.L."/>
        </authorList>
    </citation>
    <scope>NUCLEOTIDE SEQUENCE</scope>
    <source>
        <strain evidence="2">K2</strain>
    </source>
</reference>
<evidence type="ECO:0000313" key="3">
    <source>
        <dbReference type="Proteomes" id="UP001249851"/>
    </source>
</evidence>
<keyword evidence="3" id="KW-1185">Reference proteome</keyword>